<organism evidence="4 5">
    <name type="scientific">Priapulus caudatus</name>
    <name type="common">Priapulid worm</name>
    <dbReference type="NCBI Taxonomy" id="37621"/>
    <lineage>
        <taxon>Eukaryota</taxon>
        <taxon>Metazoa</taxon>
        <taxon>Ecdysozoa</taxon>
        <taxon>Scalidophora</taxon>
        <taxon>Priapulida</taxon>
        <taxon>Priapulimorpha</taxon>
        <taxon>Priapulimorphida</taxon>
        <taxon>Priapulidae</taxon>
        <taxon>Priapulus</taxon>
    </lineage>
</organism>
<dbReference type="InterPro" id="IPR015797">
    <property type="entry name" value="NUDIX_hydrolase-like_dom_sf"/>
</dbReference>
<name>A0ABM1EJP0_PRICU</name>
<dbReference type="GeneID" id="106812916"/>
<dbReference type="Proteomes" id="UP000695022">
    <property type="component" value="Unplaced"/>
</dbReference>
<protein>
    <submittedName>
        <fullName evidence="5">8-oxo-dGDP phosphatase NUDT18-like</fullName>
    </submittedName>
</protein>
<dbReference type="InterPro" id="IPR000086">
    <property type="entry name" value="NUDIX_hydrolase_dom"/>
</dbReference>
<comment type="similarity">
    <text evidence="2">Belongs to the Nudix hydrolase family.</text>
</comment>
<accession>A0ABM1EJP0</accession>
<dbReference type="InterPro" id="IPR020476">
    <property type="entry name" value="Nudix_hydrolase"/>
</dbReference>
<evidence type="ECO:0000259" key="3">
    <source>
        <dbReference type="PROSITE" id="PS51462"/>
    </source>
</evidence>
<dbReference type="PROSITE" id="PS00893">
    <property type="entry name" value="NUDIX_BOX"/>
    <property type="match status" value="1"/>
</dbReference>
<evidence type="ECO:0000313" key="5">
    <source>
        <dbReference type="RefSeq" id="XP_014672411.1"/>
    </source>
</evidence>
<evidence type="ECO:0000256" key="1">
    <source>
        <dbReference type="ARBA" id="ARBA00022801"/>
    </source>
</evidence>
<evidence type="ECO:0000313" key="4">
    <source>
        <dbReference type="Proteomes" id="UP000695022"/>
    </source>
</evidence>
<dbReference type="SUPFAM" id="SSF55811">
    <property type="entry name" value="Nudix"/>
    <property type="match status" value="1"/>
</dbReference>
<dbReference type="PANTHER" id="PTHR22769">
    <property type="entry name" value="MUTT/NUDIX HYDROLASE"/>
    <property type="match status" value="1"/>
</dbReference>
<dbReference type="PRINTS" id="PR00502">
    <property type="entry name" value="NUDIXFAMILY"/>
</dbReference>
<dbReference type="InterPro" id="IPR020084">
    <property type="entry name" value="NUDIX_hydrolase_CS"/>
</dbReference>
<dbReference type="PANTHER" id="PTHR22769:SF56">
    <property type="entry name" value="8-OXO-DGDP PHOSPHATASE NUDT18"/>
    <property type="match status" value="1"/>
</dbReference>
<sequence length="154" mass="17526">MYCNKLSSIFNISGGHFSPVVQKTVCYIACGLIINEVGQVLMIQEARRLSRGKWYLPAGRMEPGENIEDAVRREVLEEAGYECQVTSVLMVEVDGRALWLRFTCLARVTGGNRKTEEDENNESMQARWFTLDEIAKLELRNTDISHCELRHTVA</sequence>
<gene>
    <name evidence="5" type="primary">LOC106812916</name>
</gene>
<dbReference type="RefSeq" id="XP_014672411.1">
    <property type="nucleotide sequence ID" value="XM_014816925.1"/>
</dbReference>
<reference evidence="5" key="1">
    <citation type="submission" date="2025-08" db="UniProtKB">
        <authorList>
            <consortium name="RefSeq"/>
        </authorList>
    </citation>
    <scope>IDENTIFICATION</scope>
</reference>
<dbReference type="Pfam" id="PF00293">
    <property type="entry name" value="NUDIX"/>
    <property type="match status" value="1"/>
</dbReference>
<keyword evidence="4" id="KW-1185">Reference proteome</keyword>
<dbReference type="Gene3D" id="3.90.79.10">
    <property type="entry name" value="Nucleoside Triphosphate Pyrophosphohydrolase"/>
    <property type="match status" value="1"/>
</dbReference>
<proteinExistence type="inferred from homology"/>
<keyword evidence="1 2" id="KW-0378">Hydrolase</keyword>
<feature type="domain" description="Nudix hydrolase" evidence="3">
    <location>
        <begin position="19"/>
        <end position="152"/>
    </location>
</feature>
<dbReference type="PROSITE" id="PS51462">
    <property type="entry name" value="NUDIX"/>
    <property type="match status" value="1"/>
</dbReference>
<evidence type="ECO:0000256" key="2">
    <source>
        <dbReference type="RuleBase" id="RU003476"/>
    </source>
</evidence>